<dbReference type="AlphaFoldDB" id="A0A401UDJ5"/>
<keyword evidence="3" id="KW-1185">Reference proteome</keyword>
<dbReference type="InterPro" id="IPR050789">
    <property type="entry name" value="Diverse_Enzym_Activities"/>
</dbReference>
<dbReference type="Gene3D" id="3.40.710.10">
    <property type="entry name" value="DD-peptidase/beta-lactamase superfamily"/>
    <property type="match status" value="1"/>
</dbReference>
<organism evidence="2 3">
    <name type="scientific">Chryseotalea sanaruensis</name>
    <dbReference type="NCBI Taxonomy" id="2482724"/>
    <lineage>
        <taxon>Bacteria</taxon>
        <taxon>Pseudomonadati</taxon>
        <taxon>Bacteroidota</taxon>
        <taxon>Cytophagia</taxon>
        <taxon>Cytophagales</taxon>
        <taxon>Chryseotaleaceae</taxon>
        <taxon>Chryseotalea</taxon>
    </lineage>
</organism>
<dbReference type="InterPro" id="IPR001466">
    <property type="entry name" value="Beta-lactam-related"/>
</dbReference>
<feature type="domain" description="Beta-lactamase-related" evidence="1">
    <location>
        <begin position="166"/>
        <end position="438"/>
    </location>
</feature>
<protein>
    <recommendedName>
        <fullName evidence="1">Beta-lactamase-related domain-containing protein</fullName>
    </recommendedName>
</protein>
<gene>
    <name evidence="2" type="ORF">SanaruYs_31840</name>
</gene>
<accession>A0A401UDJ5</accession>
<dbReference type="PANTHER" id="PTHR43283:SF7">
    <property type="entry name" value="BETA-LACTAMASE-RELATED DOMAIN-CONTAINING PROTEIN"/>
    <property type="match status" value="1"/>
</dbReference>
<name>A0A401UDJ5_9BACT</name>
<dbReference type="OrthoDB" id="9773047at2"/>
<dbReference type="Proteomes" id="UP000288227">
    <property type="component" value="Unassembled WGS sequence"/>
</dbReference>
<sequence length="461" mass="51381">MKKFIKVTLLSLIGILLLVVLVVVYSFTPIMAGMAAKTVCSCVYVSGRTVESVREKELTVFPTLSSAGLEVDTSDSSVTATVLLAKAKAIYRKGLGCTLLAERSEEEVRSQQISLAQAPAYLQDTLAWPMGNLLLDSIATDIDKERIDKALEIALIETDSAKPKNTLAVVVLYKGQLIAEQYADYVTPQTKLMGWSMTKSITNALIGLLVNDGNLRVEDPAPVPEWKDDARARITVNNLLQASSGLKWSETYFNPFQDFHQMFIYSDDKGAYAASRPLVQQPNTHFQYSSASTNIMSRMIRQQLGDTLYHRFPYERLFYKIGMLNTVIEPDASGTFVGSSYSFATARDWARFGLLYYNDGVWNGEHILPEGWVKYTTTPATTPPLGEYGAQWWLNAGAKDNPQNRKYPDLPQDAYWADGFEEQFVMVIPSEDLVIVRLGISHHGFDMVSMVNEIIASLPND</sequence>
<dbReference type="RefSeq" id="WP_127123595.1">
    <property type="nucleotide sequence ID" value="NZ_BHXQ01000006.1"/>
</dbReference>
<evidence type="ECO:0000313" key="2">
    <source>
        <dbReference type="EMBL" id="GCC52943.1"/>
    </source>
</evidence>
<evidence type="ECO:0000313" key="3">
    <source>
        <dbReference type="Proteomes" id="UP000288227"/>
    </source>
</evidence>
<reference evidence="2 3" key="1">
    <citation type="submission" date="2018-11" db="EMBL/GenBank/DDBJ databases">
        <title>Chryseotalea sanarue gen. nov., sp., nov., a member of the family Cytophagaceae, isolated from a brackish lake in Hamamatsu Japan.</title>
        <authorList>
            <person name="Maejima Y."/>
            <person name="Iino T."/>
            <person name="Muraguchi Y."/>
            <person name="Fukuda K."/>
            <person name="Ohkuma M."/>
            <person name="Moriuchi R."/>
            <person name="Dohra H."/>
            <person name="Kimbara K."/>
            <person name="Shintani M."/>
        </authorList>
    </citation>
    <scope>NUCLEOTIDE SEQUENCE [LARGE SCALE GENOMIC DNA]</scope>
    <source>
        <strain evidence="2 3">Ys</strain>
    </source>
</reference>
<dbReference type="InterPro" id="IPR012338">
    <property type="entry name" value="Beta-lactam/transpept-like"/>
</dbReference>
<dbReference type="PANTHER" id="PTHR43283">
    <property type="entry name" value="BETA-LACTAMASE-RELATED"/>
    <property type="match status" value="1"/>
</dbReference>
<dbReference type="SUPFAM" id="SSF56601">
    <property type="entry name" value="beta-lactamase/transpeptidase-like"/>
    <property type="match status" value="1"/>
</dbReference>
<dbReference type="EMBL" id="BHXQ01000006">
    <property type="protein sequence ID" value="GCC52943.1"/>
    <property type="molecule type" value="Genomic_DNA"/>
</dbReference>
<evidence type="ECO:0000259" key="1">
    <source>
        <dbReference type="Pfam" id="PF00144"/>
    </source>
</evidence>
<comment type="caution">
    <text evidence="2">The sequence shown here is derived from an EMBL/GenBank/DDBJ whole genome shotgun (WGS) entry which is preliminary data.</text>
</comment>
<proteinExistence type="predicted"/>
<dbReference type="Pfam" id="PF00144">
    <property type="entry name" value="Beta-lactamase"/>
    <property type="match status" value="1"/>
</dbReference>